<evidence type="ECO:0000313" key="7">
    <source>
        <dbReference type="EMBL" id="MBM0242900.1"/>
    </source>
</evidence>
<evidence type="ECO:0000313" key="9">
    <source>
        <dbReference type="Proteomes" id="UP000270649"/>
    </source>
</evidence>
<keyword evidence="10" id="KW-1185">Reference proteome</keyword>
<evidence type="ECO:0000256" key="1">
    <source>
        <dbReference type="ARBA" id="ARBA00004127"/>
    </source>
</evidence>
<evidence type="ECO:0000256" key="5">
    <source>
        <dbReference type="SAM" id="Phobius"/>
    </source>
</evidence>
<sequence>MRSPQPPGELFDPGLQPERTRLSWQRTLLALAVILLGVMRVVSVTVFIPLAVLAAGVLVLIMAVRKRASLVDASLHAHHHLPGAAVLAGGAGIVSVLAAFALWGVFA</sequence>
<feature type="transmembrane region" description="Helical" evidence="5">
    <location>
        <begin position="28"/>
        <end position="61"/>
    </location>
</feature>
<feature type="transmembrane region" description="Helical" evidence="5">
    <location>
        <begin position="81"/>
        <end position="106"/>
    </location>
</feature>
<evidence type="ECO:0000313" key="10">
    <source>
        <dbReference type="Proteomes" id="UP001518680"/>
    </source>
</evidence>
<dbReference type="GO" id="GO:0012505">
    <property type="term" value="C:endomembrane system"/>
    <property type="evidence" value="ECO:0007669"/>
    <property type="project" value="UniProtKB-SubCell"/>
</dbReference>
<proteinExistence type="predicted"/>
<evidence type="ECO:0000259" key="6">
    <source>
        <dbReference type="Pfam" id="PF02656"/>
    </source>
</evidence>
<dbReference type="RefSeq" id="WP_121927438.1">
    <property type="nucleotide sequence ID" value="NZ_CP068292.1"/>
</dbReference>
<dbReference type="Proteomes" id="UP000270649">
    <property type="component" value="Unassembled WGS sequence"/>
</dbReference>
<evidence type="ECO:0000256" key="4">
    <source>
        <dbReference type="ARBA" id="ARBA00023136"/>
    </source>
</evidence>
<organism evidence="8 9">
    <name type="scientific">Corynebacterium macginleyi</name>
    <dbReference type="NCBI Taxonomy" id="38290"/>
    <lineage>
        <taxon>Bacteria</taxon>
        <taxon>Bacillati</taxon>
        <taxon>Actinomycetota</taxon>
        <taxon>Actinomycetes</taxon>
        <taxon>Mycobacteriales</taxon>
        <taxon>Corynebacteriaceae</taxon>
        <taxon>Corynebacterium</taxon>
    </lineage>
</organism>
<protein>
    <submittedName>
        <fullName evidence="8">DUF202 domain-containing protein</fullName>
    </submittedName>
</protein>
<dbReference type="Proteomes" id="UP001518680">
    <property type="component" value="Unassembled WGS sequence"/>
</dbReference>
<dbReference type="InterPro" id="IPR003807">
    <property type="entry name" value="DUF202"/>
</dbReference>
<comment type="caution">
    <text evidence="8">The sequence shown here is derived from an EMBL/GenBank/DDBJ whole genome shotgun (WGS) entry which is preliminary data.</text>
</comment>
<name>A0A3M0GHF7_9CORY</name>
<dbReference type="Pfam" id="PF02656">
    <property type="entry name" value="DUF202"/>
    <property type="match status" value="1"/>
</dbReference>
<feature type="domain" description="DUF202" evidence="6">
    <location>
        <begin position="12"/>
        <end position="78"/>
    </location>
</feature>
<comment type="subcellular location">
    <subcellularLocation>
        <location evidence="1">Endomembrane system</location>
        <topology evidence="1">Multi-pass membrane protein</topology>
    </subcellularLocation>
</comment>
<reference evidence="7 10" key="2">
    <citation type="submission" date="2021-01" db="EMBL/GenBank/DDBJ databases">
        <title>Complete genome sequences of Corynebacterium macginleyi strains isolated from infectious keratitis.</title>
        <authorList>
            <person name="Sagerfors S."/>
            <person name="Poehlein A."/>
            <person name="Soderquist B."/>
            <person name="Bruggemann H."/>
        </authorList>
    </citation>
    <scope>NUCLEOTIDE SEQUENCE [LARGE SCALE GENOMIC DNA]</scope>
    <source>
        <strain evidence="7 10">12T220</strain>
    </source>
</reference>
<reference evidence="8 9" key="1">
    <citation type="submission" date="2018-10" db="EMBL/GenBank/DDBJ databases">
        <title>Corynebacterium macginleyi genome sequencing and assembly of the type strain and two clinical samples.</title>
        <authorList>
            <person name="Bernier A.-M."/>
            <person name="Bernard K."/>
        </authorList>
    </citation>
    <scope>NUCLEOTIDE SEQUENCE [LARGE SCALE GENOMIC DNA]</scope>
    <source>
        <strain evidence="8 9">NML 120205</strain>
    </source>
</reference>
<dbReference type="AlphaFoldDB" id="A0A3M0GHF7"/>
<gene>
    <name evidence="8" type="ORF">D9543_02570</name>
    <name evidence="7" type="ORF">GWO63_000930</name>
</gene>
<evidence type="ECO:0000256" key="3">
    <source>
        <dbReference type="ARBA" id="ARBA00022989"/>
    </source>
</evidence>
<dbReference type="EMBL" id="JAACBX020000001">
    <property type="protein sequence ID" value="MBM0242900.1"/>
    <property type="molecule type" value="Genomic_DNA"/>
</dbReference>
<keyword evidence="4 5" id="KW-0472">Membrane</keyword>
<accession>A0A3M0GHF7</accession>
<evidence type="ECO:0000313" key="8">
    <source>
        <dbReference type="EMBL" id="RMB63708.1"/>
    </source>
</evidence>
<dbReference type="EMBL" id="REGC01000002">
    <property type="protein sequence ID" value="RMB63708.1"/>
    <property type="molecule type" value="Genomic_DNA"/>
</dbReference>
<keyword evidence="2 5" id="KW-0812">Transmembrane</keyword>
<keyword evidence="3 5" id="KW-1133">Transmembrane helix</keyword>
<evidence type="ECO:0000256" key="2">
    <source>
        <dbReference type="ARBA" id="ARBA00022692"/>
    </source>
</evidence>